<dbReference type="RefSeq" id="WP_345405609.1">
    <property type="nucleotide sequence ID" value="NZ_BAABLA010000120.1"/>
</dbReference>
<evidence type="ECO:0000313" key="3">
    <source>
        <dbReference type="Proteomes" id="UP001596337"/>
    </source>
</evidence>
<organism evidence="2 3">
    <name type="scientific">Haloechinothrix salitolerans</name>
    <dbReference type="NCBI Taxonomy" id="926830"/>
    <lineage>
        <taxon>Bacteria</taxon>
        <taxon>Bacillati</taxon>
        <taxon>Actinomycetota</taxon>
        <taxon>Actinomycetes</taxon>
        <taxon>Pseudonocardiales</taxon>
        <taxon>Pseudonocardiaceae</taxon>
        <taxon>Haloechinothrix</taxon>
    </lineage>
</organism>
<feature type="signal peptide" evidence="1">
    <location>
        <begin position="1"/>
        <end position="33"/>
    </location>
</feature>
<gene>
    <name evidence="2" type="ORF">ACFQGD_10340</name>
</gene>
<sequence>MTLLKLFRGFVATIVSVSVVAATLLFVPTAAHADPVACQPNSTWTVVKSPGRHKVITHASMRENFTGSKITRTIHTHHRQTVAARVRGAASLSAATRGKIFKVFRAKARSKFNVAVKARGSRTTSRSVSVTHTMRPGDRYVFFKGVYKVRSRWDLRQCNSRGTGSTVVKSGKALSYVLGTRGGVGCKKNPPKRAMAHKAKRVYC</sequence>
<keyword evidence="3" id="KW-1185">Reference proteome</keyword>
<feature type="chain" id="PRO_5046911498" evidence="1">
    <location>
        <begin position="34"/>
        <end position="204"/>
    </location>
</feature>
<accession>A0ABW2BYC5</accession>
<evidence type="ECO:0000313" key="2">
    <source>
        <dbReference type="EMBL" id="MFC6867549.1"/>
    </source>
</evidence>
<dbReference type="Proteomes" id="UP001596337">
    <property type="component" value="Unassembled WGS sequence"/>
</dbReference>
<keyword evidence="1" id="KW-0732">Signal</keyword>
<comment type="caution">
    <text evidence="2">The sequence shown here is derived from an EMBL/GenBank/DDBJ whole genome shotgun (WGS) entry which is preliminary data.</text>
</comment>
<name>A0ABW2BYC5_9PSEU</name>
<proteinExistence type="predicted"/>
<evidence type="ECO:0000256" key="1">
    <source>
        <dbReference type="SAM" id="SignalP"/>
    </source>
</evidence>
<protein>
    <submittedName>
        <fullName evidence="2">Uncharacterized protein</fullName>
    </submittedName>
</protein>
<dbReference type="EMBL" id="JBHSXX010000001">
    <property type="protein sequence ID" value="MFC6867549.1"/>
    <property type="molecule type" value="Genomic_DNA"/>
</dbReference>
<reference evidence="3" key="1">
    <citation type="journal article" date="2019" name="Int. J. Syst. Evol. Microbiol.">
        <title>The Global Catalogue of Microorganisms (GCM) 10K type strain sequencing project: providing services to taxonomists for standard genome sequencing and annotation.</title>
        <authorList>
            <consortium name="The Broad Institute Genomics Platform"/>
            <consortium name="The Broad Institute Genome Sequencing Center for Infectious Disease"/>
            <person name="Wu L."/>
            <person name="Ma J."/>
        </authorList>
    </citation>
    <scope>NUCLEOTIDE SEQUENCE [LARGE SCALE GENOMIC DNA]</scope>
    <source>
        <strain evidence="3">KCTC 32255</strain>
    </source>
</reference>